<dbReference type="GO" id="GO:0022857">
    <property type="term" value="F:transmembrane transporter activity"/>
    <property type="evidence" value="ECO:0007669"/>
    <property type="project" value="InterPro"/>
</dbReference>
<keyword evidence="10" id="KW-1185">Reference proteome</keyword>
<feature type="transmembrane region" description="Helical" evidence="7">
    <location>
        <begin position="103"/>
        <end position="126"/>
    </location>
</feature>
<evidence type="ECO:0000313" key="10">
    <source>
        <dbReference type="Proteomes" id="UP000254978"/>
    </source>
</evidence>
<accession>A0A378TAK8</accession>
<keyword evidence="5 7" id="KW-1133">Transmembrane helix</keyword>
<evidence type="ECO:0000313" key="9">
    <source>
        <dbReference type="EMBL" id="STZ56905.1"/>
    </source>
</evidence>
<evidence type="ECO:0000256" key="2">
    <source>
        <dbReference type="ARBA" id="ARBA00022448"/>
    </source>
</evidence>
<dbReference type="Gene3D" id="1.20.1720.10">
    <property type="entry name" value="Multidrug resistance protein D"/>
    <property type="match status" value="1"/>
</dbReference>
<feature type="transmembrane region" description="Helical" evidence="7">
    <location>
        <begin position="78"/>
        <end position="97"/>
    </location>
</feature>
<sequence length="465" mass="47155">MTADDDSPSRLLIPTLVLLTTVTGVVSSLGAPLVPTIAAELGVSLGAAQWTLTVSMLAGAVATPLMGRVAVGARRRPVVLGGLLLVVAGTVLSAAASRYDGDLALALLIAGRAGQGIALGLAPLAMAVARDILPAARVAPVVAMLSVGTVAGAGLGYPLTALVAQAGGLSAAFWFGTALTAATLLLTWRQLPAAAPVPVPGVRLSEAVLLSAATVALLLGVSQTTTWGWTDLRTLSLFIVGAVTLAGWVATTLRHRDPLVDLRLAFSGGAAAPNITGLLAGTGMYMGLTLLMVLVQADTPSGWGLDQPVAVAGLMLVPYSVMSVLGSRVSLWAGTRMDPGKVLPVGCALYLLSTVQLAVAHDQVWQALLSMAVAGLGSGATFATLPVLLVRAVPAEQTSSALAFNQVLRYIGFSTGSAVGVTVLTLVSGPVPDEHGFTAAMAVNAAVWVLAIVVVVLRVRRDTQR</sequence>
<dbReference type="GO" id="GO:0005886">
    <property type="term" value="C:plasma membrane"/>
    <property type="evidence" value="ECO:0007669"/>
    <property type="project" value="UniProtKB-SubCell"/>
</dbReference>
<dbReference type="RefSeq" id="WP_115277323.1">
    <property type="nucleotide sequence ID" value="NZ_AP022600.1"/>
</dbReference>
<dbReference type="AlphaFoldDB" id="A0A378TAK8"/>
<evidence type="ECO:0000259" key="8">
    <source>
        <dbReference type="PROSITE" id="PS50850"/>
    </source>
</evidence>
<feature type="transmembrane region" description="Helical" evidence="7">
    <location>
        <begin position="410"/>
        <end position="431"/>
    </location>
</feature>
<dbReference type="OrthoDB" id="4484751at2"/>
<evidence type="ECO:0000256" key="5">
    <source>
        <dbReference type="ARBA" id="ARBA00022989"/>
    </source>
</evidence>
<dbReference type="Gene3D" id="1.20.1250.20">
    <property type="entry name" value="MFS general substrate transporter like domains"/>
    <property type="match status" value="1"/>
</dbReference>
<gene>
    <name evidence="9" type="ORF">NCTC10821_00398</name>
</gene>
<feature type="transmembrane region" description="Helical" evidence="7">
    <location>
        <begin position="207"/>
        <end position="229"/>
    </location>
</feature>
<reference evidence="9 10" key="1">
    <citation type="submission" date="2018-06" db="EMBL/GenBank/DDBJ databases">
        <authorList>
            <consortium name="Pathogen Informatics"/>
            <person name="Doyle S."/>
        </authorList>
    </citation>
    <scope>NUCLEOTIDE SEQUENCE [LARGE SCALE GENOMIC DNA]</scope>
    <source>
        <strain evidence="9 10">NCTC10821</strain>
    </source>
</reference>
<feature type="transmembrane region" description="Helical" evidence="7">
    <location>
        <begin position="342"/>
        <end position="361"/>
    </location>
</feature>
<organism evidence="9 10">
    <name type="scientific">Mycolicibacterium tokaiense</name>
    <dbReference type="NCBI Taxonomy" id="39695"/>
    <lineage>
        <taxon>Bacteria</taxon>
        <taxon>Bacillati</taxon>
        <taxon>Actinomycetota</taxon>
        <taxon>Actinomycetes</taxon>
        <taxon>Mycobacteriales</taxon>
        <taxon>Mycobacteriaceae</taxon>
        <taxon>Mycolicibacterium</taxon>
    </lineage>
</organism>
<evidence type="ECO:0000256" key="3">
    <source>
        <dbReference type="ARBA" id="ARBA00022475"/>
    </source>
</evidence>
<evidence type="ECO:0000256" key="4">
    <source>
        <dbReference type="ARBA" id="ARBA00022692"/>
    </source>
</evidence>
<dbReference type="Pfam" id="PF07690">
    <property type="entry name" value="MFS_1"/>
    <property type="match status" value="1"/>
</dbReference>
<feature type="transmembrane region" description="Helical" evidence="7">
    <location>
        <begin position="274"/>
        <end position="297"/>
    </location>
</feature>
<comment type="subcellular location">
    <subcellularLocation>
        <location evidence="1">Cell membrane</location>
        <topology evidence="1">Multi-pass membrane protein</topology>
    </subcellularLocation>
</comment>
<feature type="transmembrane region" description="Helical" evidence="7">
    <location>
        <begin position="163"/>
        <end position="186"/>
    </location>
</feature>
<feature type="transmembrane region" description="Helical" evidence="7">
    <location>
        <begin position="12"/>
        <end position="35"/>
    </location>
</feature>
<dbReference type="PROSITE" id="PS50850">
    <property type="entry name" value="MFS"/>
    <property type="match status" value="1"/>
</dbReference>
<evidence type="ECO:0000256" key="1">
    <source>
        <dbReference type="ARBA" id="ARBA00004651"/>
    </source>
</evidence>
<dbReference type="Proteomes" id="UP000254978">
    <property type="component" value="Unassembled WGS sequence"/>
</dbReference>
<dbReference type="InterPro" id="IPR036259">
    <property type="entry name" value="MFS_trans_sf"/>
</dbReference>
<feature type="domain" description="Major facilitator superfamily (MFS) profile" evidence="8">
    <location>
        <begin position="12"/>
        <end position="463"/>
    </location>
</feature>
<feature type="transmembrane region" description="Helical" evidence="7">
    <location>
        <begin position="47"/>
        <end position="66"/>
    </location>
</feature>
<feature type="transmembrane region" description="Helical" evidence="7">
    <location>
        <begin position="138"/>
        <end position="157"/>
    </location>
</feature>
<feature type="transmembrane region" description="Helical" evidence="7">
    <location>
        <begin position="309"/>
        <end position="330"/>
    </location>
</feature>
<evidence type="ECO:0000256" key="6">
    <source>
        <dbReference type="ARBA" id="ARBA00023136"/>
    </source>
</evidence>
<keyword evidence="6 7" id="KW-0472">Membrane</keyword>
<dbReference type="SUPFAM" id="SSF103473">
    <property type="entry name" value="MFS general substrate transporter"/>
    <property type="match status" value="1"/>
</dbReference>
<keyword evidence="3" id="KW-1003">Cell membrane</keyword>
<name>A0A378TAK8_9MYCO</name>
<dbReference type="EMBL" id="UGQT01000001">
    <property type="protein sequence ID" value="STZ56905.1"/>
    <property type="molecule type" value="Genomic_DNA"/>
</dbReference>
<proteinExistence type="predicted"/>
<dbReference type="InterPro" id="IPR020846">
    <property type="entry name" value="MFS_dom"/>
</dbReference>
<feature type="transmembrane region" description="Helical" evidence="7">
    <location>
        <begin position="235"/>
        <end position="253"/>
    </location>
</feature>
<evidence type="ECO:0000256" key="7">
    <source>
        <dbReference type="SAM" id="Phobius"/>
    </source>
</evidence>
<keyword evidence="4 7" id="KW-0812">Transmembrane</keyword>
<dbReference type="PANTHER" id="PTHR42718">
    <property type="entry name" value="MAJOR FACILITATOR SUPERFAMILY MULTIDRUG TRANSPORTER MFSC"/>
    <property type="match status" value="1"/>
</dbReference>
<keyword evidence="2" id="KW-0813">Transport</keyword>
<feature type="transmembrane region" description="Helical" evidence="7">
    <location>
        <begin position="437"/>
        <end position="459"/>
    </location>
</feature>
<dbReference type="PANTHER" id="PTHR42718:SF46">
    <property type="entry name" value="BLR6921 PROTEIN"/>
    <property type="match status" value="1"/>
</dbReference>
<dbReference type="InterPro" id="IPR011701">
    <property type="entry name" value="MFS"/>
</dbReference>
<feature type="transmembrane region" description="Helical" evidence="7">
    <location>
        <begin position="367"/>
        <end position="389"/>
    </location>
</feature>
<protein>
    <submittedName>
        <fullName evidence="9">Major facilitator superfamily MFS_1</fullName>
    </submittedName>
</protein>